<dbReference type="VEuPathDB" id="FungiDB:BD410DRAFT_725993"/>
<evidence type="ECO:0000259" key="1">
    <source>
        <dbReference type="Pfam" id="PF03795"/>
    </source>
</evidence>
<gene>
    <name evidence="2" type="ORF">BD410DRAFT_725993</name>
</gene>
<proteinExistence type="predicted"/>
<sequence length="116" mass="12766">MSNAQRNLYTFIVYAPDKTDDGALQRRLNVRPTHMARGSDLSKNGTLKLGGAMLTPECITTPDAKKEMIGSVLLFEAETIEDVKKIVETDIYYTSGVWDTEKIVIKPFAIGIGSLA</sequence>
<dbReference type="STRING" id="50990.A0A4Y7Q0K8"/>
<dbReference type="InterPro" id="IPR005545">
    <property type="entry name" value="YCII"/>
</dbReference>
<dbReference type="InterPro" id="IPR011008">
    <property type="entry name" value="Dimeric_a/b-barrel"/>
</dbReference>
<reference evidence="2 3" key="1">
    <citation type="submission" date="2018-06" db="EMBL/GenBank/DDBJ databases">
        <title>A transcriptomic atlas of mushroom development highlights an independent origin of complex multicellularity.</title>
        <authorList>
            <consortium name="DOE Joint Genome Institute"/>
            <person name="Krizsan K."/>
            <person name="Almasi E."/>
            <person name="Merenyi Z."/>
            <person name="Sahu N."/>
            <person name="Viragh M."/>
            <person name="Koszo T."/>
            <person name="Mondo S."/>
            <person name="Kiss B."/>
            <person name="Balint B."/>
            <person name="Kues U."/>
            <person name="Barry K."/>
            <person name="Hegedus J.C."/>
            <person name="Henrissat B."/>
            <person name="Johnson J."/>
            <person name="Lipzen A."/>
            <person name="Ohm R."/>
            <person name="Nagy I."/>
            <person name="Pangilinan J."/>
            <person name="Yan J."/>
            <person name="Xiong Y."/>
            <person name="Grigoriev I.V."/>
            <person name="Hibbett D.S."/>
            <person name="Nagy L.G."/>
        </authorList>
    </citation>
    <scope>NUCLEOTIDE SEQUENCE [LARGE SCALE GENOMIC DNA]</scope>
    <source>
        <strain evidence="2 3">SZMC22713</strain>
    </source>
</reference>
<dbReference type="Pfam" id="PF03795">
    <property type="entry name" value="YCII"/>
    <property type="match status" value="1"/>
</dbReference>
<dbReference type="Proteomes" id="UP000294933">
    <property type="component" value="Unassembled WGS sequence"/>
</dbReference>
<dbReference type="InterPro" id="IPR051807">
    <property type="entry name" value="Sec-metab_biosynth-assoc"/>
</dbReference>
<dbReference type="PANTHER" id="PTHR33606">
    <property type="entry name" value="PROTEIN YCII"/>
    <property type="match status" value="1"/>
</dbReference>
<dbReference type="PANTHER" id="PTHR33606:SF3">
    <property type="entry name" value="PROTEIN YCII"/>
    <property type="match status" value="1"/>
</dbReference>
<dbReference type="SUPFAM" id="SSF54909">
    <property type="entry name" value="Dimeric alpha+beta barrel"/>
    <property type="match status" value="1"/>
</dbReference>
<feature type="domain" description="YCII-related" evidence="1">
    <location>
        <begin position="19"/>
        <end position="102"/>
    </location>
</feature>
<dbReference type="AlphaFoldDB" id="A0A4Y7Q0K8"/>
<protein>
    <recommendedName>
        <fullName evidence="1">YCII-related domain-containing protein</fullName>
    </recommendedName>
</protein>
<organism evidence="2 3">
    <name type="scientific">Rickenella mellea</name>
    <dbReference type="NCBI Taxonomy" id="50990"/>
    <lineage>
        <taxon>Eukaryota</taxon>
        <taxon>Fungi</taxon>
        <taxon>Dikarya</taxon>
        <taxon>Basidiomycota</taxon>
        <taxon>Agaricomycotina</taxon>
        <taxon>Agaricomycetes</taxon>
        <taxon>Hymenochaetales</taxon>
        <taxon>Rickenellaceae</taxon>
        <taxon>Rickenella</taxon>
    </lineage>
</organism>
<evidence type="ECO:0000313" key="3">
    <source>
        <dbReference type="Proteomes" id="UP000294933"/>
    </source>
</evidence>
<accession>A0A4Y7Q0K8</accession>
<dbReference type="OrthoDB" id="5519740at2759"/>
<keyword evidence="3" id="KW-1185">Reference proteome</keyword>
<dbReference type="Gene3D" id="3.30.70.1060">
    <property type="entry name" value="Dimeric alpha+beta barrel"/>
    <property type="match status" value="1"/>
</dbReference>
<name>A0A4Y7Q0K8_9AGAM</name>
<evidence type="ECO:0000313" key="2">
    <source>
        <dbReference type="EMBL" id="TDL20330.1"/>
    </source>
</evidence>
<dbReference type="EMBL" id="ML170189">
    <property type="protein sequence ID" value="TDL20330.1"/>
    <property type="molecule type" value="Genomic_DNA"/>
</dbReference>